<dbReference type="SUPFAM" id="SSF55785">
    <property type="entry name" value="PYP-like sensor domain (PAS domain)"/>
    <property type="match status" value="2"/>
</dbReference>
<dbReference type="GO" id="GO:0005524">
    <property type="term" value="F:ATP binding"/>
    <property type="evidence" value="ECO:0007669"/>
    <property type="project" value="UniProtKB-KW"/>
</dbReference>
<keyword evidence="4 13" id="KW-0808">Transferase</keyword>
<dbReference type="InterPro" id="IPR036097">
    <property type="entry name" value="HisK_dim/P_sf"/>
</dbReference>
<dbReference type="GO" id="GO:0006355">
    <property type="term" value="P:regulation of DNA-templated transcription"/>
    <property type="evidence" value="ECO:0007669"/>
    <property type="project" value="InterPro"/>
</dbReference>
<dbReference type="InterPro" id="IPR013767">
    <property type="entry name" value="PAS_fold"/>
</dbReference>
<keyword evidence="8" id="KW-0902">Two-component regulatory system</keyword>
<dbReference type="CDD" id="cd00156">
    <property type="entry name" value="REC"/>
    <property type="match status" value="1"/>
</dbReference>
<evidence type="ECO:0000259" key="10">
    <source>
        <dbReference type="PROSITE" id="PS50109"/>
    </source>
</evidence>
<keyword evidence="6 13" id="KW-0418">Kinase</keyword>
<evidence type="ECO:0000256" key="4">
    <source>
        <dbReference type="ARBA" id="ARBA00022679"/>
    </source>
</evidence>
<dbReference type="Pfam" id="PF02518">
    <property type="entry name" value="HATPase_c"/>
    <property type="match status" value="1"/>
</dbReference>
<dbReference type="CDD" id="cd00130">
    <property type="entry name" value="PAS"/>
    <property type="match status" value="2"/>
</dbReference>
<keyword evidence="14" id="KW-1185">Reference proteome</keyword>
<dbReference type="Pfam" id="PF00512">
    <property type="entry name" value="HisKA"/>
    <property type="match status" value="1"/>
</dbReference>
<dbReference type="InterPro" id="IPR003594">
    <property type="entry name" value="HATPase_dom"/>
</dbReference>
<evidence type="ECO:0000256" key="3">
    <source>
        <dbReference type="ARBA" id="ARBA00022553"/>
    </source>
</evidence>
<dbReference type="PANTHER" id="PTHR43065">
    <property type="entry name" value="SENSOR HISTIDINE KINASE"/>
    <property type="match status" value="1"/>
</dbReference>
<dbReference type="SMART" id="SM00387">
    <property type="entry name" value="HATPase_c"/>
    <property type="match status" value="1"/>
</dbReference>
<dbReference type="InterPro" id="IPR011006">
    <property type="entry name" value="CheY-like_superfamily"/>
</dbReference>
<keyword evidence="5" id="KW-0547">Nucleotide-binding</keyword>
<evidence type="ECO:0000259" key="12">
    <source>
        <dbReference type="PROSITE" id="PS50112"/>
    </source>
</evidence>
<dbReference type="InterPro" id="IPR013656">
    <property type="entry name" value="PAS_4"/>
</dbReference>
<gene>
    <name evidence="13" type="ORF">GGR16_004916</name>
</gene>
<dbReference type="Pfam" id="PF00989">
    <property type="entry name" value="PAS"/>
    <property type="match status" value="1"/>
</dbReference>
<evidence type="ECO:0000256" key="5">
    <source>
        <dbReference type="ARBA" id="ARBA00022741"/>
    </source>
</evidence>
<sequence length="666" mass="71028">MPDPDKPLPLDINEIAPETVGGDLSLIAEGHRALFSALFQGIPGRAVLVDTQGHYRLVNQEFLDFVGRSEAEVIGAHVSDILDPDVYASYAPVIPRLLAGEPLRWEGWADYGSLGRRYVQESVTPYRPMPEGPVEGFLAIARDLTDLKLREQELAGRIAAHEAAEARHAAIVRSALDGIVVMDANGTVVDFNPAAQAIFGYGRGEAIGRPVADLIVPPEYRAAHRAGLAAYLATGDARVLGRRLELSAMLAGGERIPVELAVTDISDGEERIFAAHVRDLRAAKAAEEEIQRQRGALHQKEKLAALGSLLAGVAHELNNPLSIVTGQTLMLRDQAIRIGDERLIERCDRIGAAADRCARIVRSFLAMARQREAERRPADLAAVIDEAVELLAYNLRAAGVTVDRDMPARLPLLMLDAGQIHQVLLNLIVNAQHALEEKDGDRRIRISAVPETGTVRLTVADNGPGVPQAIASRIFDPFFTTKPQGSGTGIGLAVSRGLIEAHGGTLELERPAGGGAAFTLRLPVKATGPGPAAAEDRPAPHAAGGGQVLIVDDETEIAALLGEIVEALGYTPVLAHSGREAKAVLAHGAERFSAILCDIRMPDGDGPNLYDWLLEHCPALGQRIGFITGDALGPSAGRFLARSGSPVLEKPFVPADIRVFLADLTA</sequence>
<dbReference type="EMBL" id="JACIEN010000009">
    <property type="protein sequence ID" value="MBB4019856.1"/>
    <property type="molecule type" value="Genomic_DNA"/>
</dbReference>
<dbReference type="InterPro" id="IPR000014">
    <property type="entry name" value="PAS"/>
</dbReference>
<organism evidence="13 14">
    <name type="scientific">Chelatococcus caeni</name>
    <dbReference type="NCBI Taxonomy" id="1348468"/>
    <lineage>
        <taxon>Bacteria</taxon>
        <taxon>Pseudomonadati</taxon>
        <taxon>Pseudomonadota</taxon>
        <taxon>Alphaproteobacteria</taxon>
        <taxon>Hyphomicrobiales</taxon>
        <taxon>Chelatococcaceae</taxon>
        <taxon>Chelatococcus</taxon>
    </lineage>
</organism>
<evidence type="ECO:0000259" key="11">
    <source>
        <dbReference type="PROSITE" id="PS50110"/>
    </source>
</evidence>
<feature type="domain" description="Response regulatory" evidence="11">
    <location>
        <begin position="547"/>
        <end position="665"/>
    </location>
</feature>
<dbReference type="InterPro" id="IPR036890">
    <property type="entry name" value="HATPase_C_sf"/>
</dbReference>
<dbReference type="Gene3D" id="3.30.450.20">
    <property type="entry name" value="PAS domain"/>
    <property type="match status" value="2"/>
</dbReference>
<dbReference type="InterPro" id="IPR003661">
    <property type="entry name" value="HisK_dim/P_dom"/>
</dbReference>
<evidence type="ECO:0000256" key="2">
    <source>
        <dbReference type="ARBA" id="ARBA00012438"/>
    </source>
</evidence>
<dbReference type="RefSeq" id="WP_019401780.1">
    <property type="nucleotide sequence ID" value="NZ_JACIEN010000009.1"/>
</dbReference>
<feature type="domain" description="PAS" evidence="12">
    <location>
        <begin position="31"/>
        <end position="101"/>
    </location>
</feature>
<dbReference type="Gene3D" id="3.30.565.10">
    <property type="entry name" value="Histidine kinase-like ATPase, C-terminal domain"/>
    <property type="match status" value="1"/>
</dbReference>
<evidence type="ECO:0000256" key="8">
    <source>
        <dbReference type="ARBA" id="ARBA00023012"/>
    </source>
</evidence>
<dbReference type="PANTHER" id="PTHR43065:SF10">
    <property type="entry name" value="PEROXIDE STRESS-ACTIVATED HISTIDINE KINASE MAK3"/>
    <property type="match status" value="1"/>
</dbReference>
<dbReference type="AlphaFoldDB" id="A0A840CAH2"/>
<feature type="modified residue" description="4-aspartylphosphate" evidence="9">
    <location>
        <position position="598"/>
    </location>
</feature>
<dbReference type="Gene3D" id="3.40.50.2300">
    <property type="match status" value="1"/>
</dbReference>
<dbReference type="Pfam" id="PF08448">
    <property type="entry name" value="PAS_4"/>
    <property type="match status" value="1"/>
</dbReference>
<evidence type="ECO:0000256" key="9">
    <source>
        <dbReference type="PROSITE-ProRule" id="PRU00169"/>
    </source>
</evidence>
<dbReference type="GO" id="GO:0000155">
    <property type="term" value="F:phosphorelay sensor kinase activity"/>
    <property type="evidence" value="ECO:0007669"/>
    <property type="project" value="InterPro"/>
</dbReference>
<dbReference type="InterPro" id="IPR005467">
    <property type="entry name" value="His_kinase_dom"/>
</dbReference>
<dbReference type="CDD" id="cd00082">
    <property type="entry name" value="HisKA"/>
    <property type="match status" value="1"/>
</dbReference>
<comment type="catalytic activity">
    <reaction evidence="1">
        <text>ATP + protein L-histidine = ADP + protein N-phospho-L-histidine.</text>
        <dbReference type="EC" id="2.7.13.3"/>
    </reaction>
</comment>
<feature type="domain" description="PAS" evidence="12">
    <location>
        <begin position="164"/>
        <end position="235"/>
    </location>
</feature>
<evidence type="ECO:0000256" key="6">
    <source>
        <dbReference type="ARBA" id="ARBA00022777"/>
    </source>
</evidence>
<feature type="domain" description="Histidine kinase" evidence="10">
    <location>
        <begin position="312"/>
        <end position="526"/>
    </location>
</feature>
<dbReference type="InterPro" id="IPR004358">
    <property type="entry name" value="Sig_transdc_His_kin-like_C"/>
</dbReference>
<dbReference type="PRINTS" id="PR00344">
    <property type="entry name" value="BCTRLSENSOR"/>
</dbReference>
<dbReference type="Gene3D" id="1.10.287.130">
    <property type="match status" value="1"/>
</dbReference>
<evidence type="ECO:0000313" key="13">
    <source>
        <dbReference type="EMBL" id="MBB4019856.1"/>
    </source>
</evidence>
<evidence type="ECO:0000256" key="7">
    <source>
        <dbReference type="ARBA" id="ARBA00022840"/>
    </source>
</evidence>
<evidence type="ECO:0000256" key="1">
    <source>
        <dbReference type="ARBA" id="ARBA00000085"/>
    </source>
</evidence>
<proteinExistence type="predicted"/>
<dbReference type="PROSITE" id="PS50110">
    <property type="entry name" value="RESPONSE_REGULATORY"/>
    <property type="match status" value="1"/>
</dbReference>
<dbReference type="Pfam" id="PF00072">
    <property type="entry name" value="Response_reg"/>
    <property type="match status" value="1"/>
</dbReference>
<dbReference type="SUPFAM" id="SSF52172">
    <property type="entry name" value="CheY-like"/>
    <property type="match status" value="1"/>
</dbReference>
<dbReference type="SMART" id="SM00388">
    <property type="entry name" value="HisKA"/>
    <property type="match status" value="1"/>
</dbReference>
<dbReference type="InterPro" id="IPR001789">
    <property type="entry name" value="Sig_transdc_resp-reg_receiver"/>
</dbReference>
<keyword evidence="7" id="KW-0067">ATP-binding</keyword>
<name>A0A840CAH2_9HYPH</name>
<comment type="caution">
    <text evidence="13">The sequence shown here is derived from an EMBL/GenBank/DDBJ whole genome shotgun (WGS) entry which is preliminary data.</text>
</comment>
<dbReference type="InterPro" id="IPR035965">
    <property type="entry name" value="PAS-like_dom_sf"/>
</dbReference>
<accession>A0A840CAH2</accession>
<dbReference type="SUPFAM" id="SSF47384">
    <property type="entry name" value="Homodimeric domain of signal transducing histidine kinase"/>
    <property type="match status" value="1"/>
</dbReference>
<dbReference type="SMART" id="SM00091">
    <property type="entry name" value="PAS"/>
    <property type="match status" value="2"/>
</dbReference>
<dbReference type="EC" id="2.7.13.3" evidence="2"/>
<reference evidence="13 14" key="1">
    <citation type="submission" date="2020-08" db="EMBL/GenBank/DDBJ databases">
        <title>Genomic Encyclopedia of Type Strains, Phase IV (KMG-IV): sequencing the most valuable type-strain genomes for metagenomic binning, comparative biology and taxonomic classification.</title>
        <authorList>
            <person name="Goeker M."/>
        </authorList>
    </citation>
    <scope>NUCLEOTIDE SEQUENCE [LARGE SCALE GENOMIC DNA]</scope>
    <source>
        <strain evidence="13 14">DSM 103737</strain>
    </source>
</reference>
<dbReference type="SUPFAM" id="SSF55874">
    <property type="entry name" value="ATPase domain of HSP90 chaperone/DNA topoisomerase II/histidine kinase"/>
    <property type="match status" value="1"/>
</dbReference>
<dbReference type="PROSITE" id="PS50109">
    <property type="entry name" value="HIS_KIN"/>
    <property type="match status" value="1"/>
</dbReference>
<protein>
    <recommendedName>
        <fullName evidence="2">histidine kinase</fullName>
        <ecNumber evidence="2">2.7.13.3</ecNumber>
    </recommendedName>
</protein>
<dbReference type="PROSITE" id="PS50112">
    <property type="entry name" value="PAS"/>
    <property type="match status" value="2"/>
</dbReference>
<dbReference type="Proteomes" id="UP000577362">
    <property type="component" value="Unassembled WGS sequence"/>
</dbReference>
<evidence type="ECO:0000313" key="14">
    <source>
        <dbReference type="Proteomes" id="UP000577362"/>
    </source>
</evidence>
<dbReference type="SMART" id="SM00448">
    <property type="entry name" value="REC"/>
    <property type="match status" value="1"/>
</dbReference>
<dbReference type="NCBIfam" id="TIGR00229">
    <property type="entry name" value="sensory_box"/>
    <property type="match status" value="2"/>
</dbReference>
<keyword evidence="3 9" id="KW-0597">Phosphoprotein</keyword>